<feature type="domain" description="HTH cro/C1-type" evidence="1">
    <location>
        <begin position="6"/>
        <end position="64"/>
    </location>
</feature>
<dbReference type="AlphaFoldDB" id="A0A0B6XE97"/>
<proteinExistence type="predicted"/>
<organism evidence="2 3">
    <name type="scientific">Xenorhabdus bovienii</name>
    <name type="common">Xenorhabdus nematophila subsp. bovienii</name>
    <dbReference type="NCBI Taxonomy" id="40576"/>
    <lineage>
        <taxon>Bacteria</taxon>
        <taxon>Pseudomonadati</taxon>
        <taxon>Pseudomonadota</taxon>
        <taxon>Gammaproteobacteria</taxon>
        <taxon>Enterobacterales</taxon>
        <taxon>Morganellaceae</taxon>
        <taxon>Xenorhabdus</taxon>
    </lineage>
</organism>
<sequence length="121" mass="14058">MNAQRLVTARKARRVSQQELGEALGINPEQAIGRISRYERGVSTPAYKIVRQIAKILNMPSWYFYTEDDDFAEQVLILYRENNPNRLLITKLQEQVRAQESQEHTDALKEIQKIISSLKNL</sequence>
<dbReference type="SMART" id="SM00530">
    <property type="entry name" value="HTH_XRE"/>
    <property type="match status" value="1"/>
</dbReference>
<gene>
    <name evidence="2" type="ORF">XBW1_mp0053</name>
</gene>
<accession>A0A0B6XE97</accession>
<protein>
    <submittedName>
        <fullName evidence="2">Putative phage regulator</fullName>
    </submittedName>
</protein>
<dbReference type="Proteomes" id="UP000032930">
    <property type="component" value="Plasmid megaplasmid"/>
</dbReference>
<dbReference type="CDD" id="cd00093">
    <property type="entry name" value="HTH_XRE"/>
    <property type="match status" value="1"/>
</dbReference>
<dbReference type="EMBL" id="FO818638">
    <property type="protein sequence ID" value="CDM92172.1"/>
    <property type="molecule type" value="Genomic_DNA"/>
</dbReference>
<dbReference type="PROSITE" id="PS50943">
    <property type="entry name" value="HTH_CROC1"/>
    <property type="match status" value="1"/>
</dbReference>
<dbReference type="RefSeq" id="WP_052726127.1">
    <property type="nucleotide sequence ID" value="NZ_CAWMEF010000003.1"/>
</dbReference>
<evidence type="ECO:0000259" key="1">
    <source>
        <dbReference type="PROSITE" id="PS50943"/>
    </source>
</evidence>
<dbReference type="Gene3D" id="1.10.260.40">
    <property type="entry name" value="lambda repressor-like DNA-binding domains"/>
    <property type="match status" value="1"/>
</dbReference>
<dbReference type="GO" id="GO:0003677">
    <property type="term" value="F:DNA binding"/>
    <property type="evidence" value="ECO:0007669"/>
    <property type="project" value="InterPro"/>
</dbReference>
<evidence type="ECO:0000313" key="2">
    <source>
        <dbReference type="EMBL" id="CDM92172.1"/>
    </source>
</evidence>
<dbReference type="KEGG" id="xbv:XBW1_mp0053"/>
<dbReference type="InterPro" id="IPR010982">
    <property type="entry name" value="Lambda_DNA-bd_dom_sf"/>
</dbReference>
<name>A0A0B6XE97_XENBV</name>
<dbReference type="SUPFAM" id="SSF47413">
    <property type="entry name" value="lambda repressor-like DNA-binding domains"/>
    <property type="match status" value="1"/>
</dbReference>
<dbReference type="InterPro" id="IPR001387">
    <property type="entry name" value="Cro/C1-type_HTH"/>
</dbReference>
<reference evidence="2 3" key="1">
    <citation type="submission" date="2014-02" db="EMBL/GenBank/DDBJ databases">
        <authorList>
            <person name="Genoscope - CEA"/>
        </authorList>
    </citation>
    <scope>NUCLEOTIDE SEQUENCE [LARGE SCALE GENOMIC DNA]</scope>
    <source>
        <strain evidence="2 3">CS03</strain>
        <plasmid evidence="3">Plasmid</plasmid>
    </source>
</reference>
<dbReference type="Pfam" id="PF01381">
    <property type="entry name" value="HTH_3"/>
    <property type="match status" value="1"/>
</dbReference>
<evidence type="ECO:0000313" key="3">
    <source>
        <dbReference type="Proteomes" id="UP000032930"/>
    </source>
</evidence>